<keyword evidence="2" id="KW-0489">Methyltransferase</keyword>
<dbReference type="InterPro" id="IPR013216">
    <property type="entry name" value="Methyltransf_11"/>
</dbReference>
<proteinExistence type="predicted"/>
<dbReference type="RefSeq" id="WP_256312665.1">
    <property type="nucleotide sequence ID" value="NZ_JANGAC010000018.1"/>
</dbReference>
<dbReference type="SUPFAM" id="SSF53335">
    <property type="entry name" value="S-adenosyl-L-methionine-dependent methyltransferases"/>
    <property type="match status" value="1"/>
</dbReference>
<evidence type="ECO:0000259" key="1">
    <source>
        <dbReference type="Pfam" id="PF08241"/>
    </source>
</evidence>
<evidence type="ECO:0000313" key="2">
    <source>
        <dbReference type="EMBL" id="MCQ4925072.1"/>
    </source>
</evidence>
<dbReference type="InterPro" id="IPR029063">
    <property type="entry name" value="SAM-dependent_MTases_sf"/>
</dbReference>
<sequence length="226" mass="26079">MIILNTIKNDWNSQRLIIENVDGEYQISLSDIIKNSINIFNDKNYKKILDLGCGTGRNSLFFAQHGFEVFASDISEKPIGILRDKVNRKNISNIDIYNFSFQDILFENNFLDAVVCTSVLHHEKLKEIERGIREIYRVLKPKGCLICDMLSKDDLSYGLGRAIEENTFIGSREGEEGIPHHYTDIKEIKKLLEKFYEVNIYTNEYIISGLNGKTYCSKVFDVIAFK</sequence>
<dbReference type="GO" id="GO:0008168">
    <property type="term" value="F:methyltransferase activity"/>
    <property type="evidence" value="ECO:0007669"/>
    <property type="project" value="UniProtKB-KW"/>
</dbReference>
<keyword evidence="2" id="KW-0808">Transferase</keyword>
<reference evidence="2 3" key="1">
    <citation type="submission" date="2022-06" db="EMBL/GenBank/DDBJ databases">
        <title>Isolation of gut microbiota from human fecal samples.</title>
        <authorList>
            <person name="Pamer E.G."/>
            <person name="Barat B."/>
            <person name="Waligurski E."/>
            <person name="Medina S."/>
            <person name="Paddock L."/>
            <person name="Mostad J."/>
        </authorList>
    </citation>
    <scope>NUCLEOTIDE SEQUENCE [LARGE SCALE GENOMIC DNA]</scope>
    <source>
        <strain evidence="2 3">DFI.7.95</strain>
    </source>
</reference>
<comment type="caution">
    <text evidence="2">The sequence shown here is derived from an EMBL/GenBank/DDBJ whole genome shotgun (WGS) entry which is preliminary data.</text>
</comment>
<name>A0ABT1SFD3_9FIRM</name>
<dbReference type="Proteomes" id="UP001524478">
    <property type="component" value="Unassembled WGS sequence"/>
</dbReference>
<feature type="domain" description="Methyltransferase type 11" evidence="1">
    <location>
        <begin position="49"/>
        <end position="147"/>
    </location>
</feature>
<dbReference type="PANTHER" id="PTHR43861">
    <property type="entry name" value="TRANS-ACONITATE 2-METHYLTRANSFERASE-RELATED"/>
    <property type="match status" value="1"/>
</dbReference>
<dbReference type="EMBL" id="JANGAC010000018">
    <property type="protein sequence ID" value="MCQ4925072.1"/>
    <property type="molecule type" value="Genomic_DNA"/>
</dbReference>
<evidence type="ECO:0000313" key="3">
    <source>
        <dbReference type="Proteomes" id="UP001524478"/>
    </source>
</evidence>
<protein>
    <submittedName>
        <fullName evidence="2">Class I SAM-dependent methyltransferase</fullName>
    </submittedName>
</protein>
<organism evidence="2 3">
    <name type="scientific">Tissierella carlieri</name>
    <dbReference type="NCBI Taxonomy" id="689904"/>
    <lineage>
        <taxon>Bacteria</taxon>
        <taxon>Bacillati</taxon>
        <taxon>Bacillota</taxon>
        <taxon>Tissierellia</taxon>
        <taxon>Tissierellales</taxon>
        <taxon>Tissierellaceae</taxon>
        <taxon>Tissierella</taxon>
    </lineage>
</organism>
<dbReference type="CDD" id="cd02440">
    <property type="entry name" value="AdoMet_MTases"/>
    <property type="match status" value="1"/>
</dbReference>
<dbReference type="Gene3D" id="3.40.50.150">
    <property type="entry name" value="Vaccinia Virus protein VP39"/>
    <property type="match status" value="1"/>
</dbReference>
<dbReference type="GO" id="GO:0032259">
    <property type="term" value="P:methylation"/>
    <property type="evidence" value="ECO:0007669"/>
    <property type="project" value="UniProtKB-KW"/>
</dbReference>
<gene>
    <name evidence="2" type="ORF">NE686_18365</name>
</gene>
<keyword evidence="3" id="KW-1185">Reference proteome</keyword>
<accession>A0ABT1SFD3</accession>
<dbReference type="Pfam" id="PF08241">
    <property type="entry name" value="Methyltransf_11"/>
    <property type="match status" value="1"/>
</dbReference>